<comment type="catalytic activity">
    <reaction evidence="1">
        <text>Hydrolysis of terminal, non-reducing (1-&gt;4)-linked alpha-D-glucose residues with release of alpha-D-glucose.</text>
        <dbReference type="EC" id="3.2.1.20"/>
    </reaction>
</comment>
<dbReference type="InterPro" id="IPR000322">
    <property type="entry name" value="Glyco_hydro_31_TIM"/>
</dbReference>
<accession>A0AAN7SZM9</accession>
<dbReference type="Gene3D" id="3.20.20.80">
    <property type="entry name" value="Glycosidases"/>
    <property type="match status" value="1"/>
</dbReference>
<dbReference type="Proteomes" id="UP001309876">
    <property type="component" value="Unassembled WGS sequence"/>
</dbReference>
<dbReference type="Pfam" id="PF01055">
    <property type="entry name" value="Glyco_hydro_31_2nd"/>
    <property type="match status" value="1"/>
</dbReference>
<reference evidence="7 8" key="1">
    <citation type="submission" date="2023-08" db="EMBL/GenBank/DDBJ databases">
        <title>Black Yeasts Isolated from many extreme environments.</title>
        <authorList>
            <person name="Coleine C."/>
            <person name="Stajich J.E."/>
            <person name="Selbmann L."/>
        </authorList>
    </citation>
    <scope>NUCLEOTIDE SEQUENCE [LARGE SCALE GENOMIC DNA]</scope>
    <source>
        <strain evidence="7 8">CCFEE 5910</strain>
    </source>
</reference>
<dbReference type="AlphaFoldDB" id="A0AAN7SZM9"/>
<dbReference type="InterPro" id="IPR013780">
    <property type="entry name" value="Glyco_hydro_b"/>
</dbReference>
<gene>
    <name evidence="7" type="ORF">LTR05_005040</name>
</gene>
<evidence type="ECO:0000313" key="7">
    <source>
        <dbReference type="EMBL" id="KAK5085752.1"/>
    </source>
</evidence>
<keyword evidence="4" id="KW-0326">Glycosidase</keyword>
<feature type="domain" description="Glycoside hydrolase family 31 TIM barrel" evidence="5">
    <location>
        <begin position="196"/>
        <end position="497"/>
    </location>
</feature>
<dbReference type="SUPFAM" id="SSF51445">
    <property type="entry name" value="(Trans)glycosidases"/>
    <property type="match status" value="1"/>
</dbReference>
<evidence type="ECO:0000259" key="5">
    <source>
        <dbReference type="Pfam" id="PF01055"/>
    </source>
</evidence>
<evidence type="ECO:0000313" key="8">
    <source>
        <dbReference type="Proteomes" id="UP001309876"/>
    </source>
</evidence>
<dbReference type="GO" id="GO:0004558">
    <property type="term" value="F:alpha-1,4-glucosidase activity"/>
    <property type="evidence" value="ECO:0007669"/>
    <property type="project" value="UniProtKB-EC"/>
</dbReference>
<evidence type="ECO:0000259" key="6">
    <source>
        <dbReference type="Pfam" id="PF21365"/>
    </source>
</evidence>
<dbReference type="EC" id="3.2.1.20" evidence="3"/>
<dbReference type="SUPFAM" id="SSF51011">
    <property type="entry name" value="Glycosyl hydrolase domain"/>
    <property type="match status" value="1"/>
</dbReference>
<evidence type="ECO:0000256" key="1">
    <source>
        <dbReference type="ARBA" id="ARBA00001657"/>
    </source>
</evidence>
<proteinExistence type="inferred from homology"/>
<keyword evidence="8" id="KW-1185">Reference proteome</keyword>
<dbReference type="Gene3D" id="2.60.40.1180">
    <property type="entry name" value="Golgi alpha-mannosidase II"/>
    <property type="match status" value="1"/>
</dbReference>
<dbReference type="Pfam" id="PF21365">
    <property type="entry name" value="Glyco_hydro_31_3rd"/>
    <property type="match status" value="1"/>
</dbReference>
<feature type="domain" description="Glycosyl hydrolase family 31 C-terminal" evidence="6">
    <location>
        <begin position="506"/>
        <end position="598"/>
    </location>
</feature>
<dbReference type="PANTHER" id="PTHR22762:SF89">
    <property type="entry name" value="ALPHA-XYLOSIDASE"/>
    <property type="match status" value="1"/>
</dbReference>
<sequence length="804" mass="91261">MKDYKFEIKPKANPGAIVQGPNYRFTILTDRLLRYEWSADGKFEDRASTFAINRDFPVPKYHVYEEGNQNLAIVTDYFQLSYDKQKFSPSGLMVSFSAKVTDWGAQWRFGYEVKPGNLGGTTRTLDMVDGRCEVDQGVCSVEGYAEVNDSLSMLFDGSGWVSPRMSGDRIDGYLFGYGLDYRAAVKALYQLSGNQPVLPRWALGNWWSRYYAYKQDEYIQLMDKFRKQDIPLSVAVIDMDWHLVKDDRVPHAGWTGYTFDDKLFPNPTEFGQQLHSRNLKITLNDHPAMGVHHHEDSYEEMAKAIGHDTSNKDPIVFDPTHKEFMDAYLSILHRNIEKQACDFWWIDWQQGSFSRIPSIDPLWMLNHFHFLDNALPEAGATVSAATGASEKRPLIFSRYAGPGSHRYPVGFSGDTVISWASLAFQPEFTNSASNIGYGWWSHDIGGHMYGVFSPIMRLHSSDSAWTSKEPWCYRAEGEKIMSDFLRLRHRLVPFLHTRNVTGSTEGEPLCQPIYWHFPEAKQAYRHRNNYLFGFDMLVVPVVEPRNKQSNMATARAWLPPLGRYVDIFTGIVYDGNREVSIYRRLQDYPVLLHEGSIVVLDAAKAPANGCLNPEAFEVLVCVGRNGQASVLESPDDDSEQVKKEANTRERGSLIQYKQAEGKLTANVTGRTWSFKFPAIVKVPKDLKVSVGGKDITKDVQVNLEAYPSLPSMVVKIPQAMDDKAEIVIELGANPQLDVIDHTERMKSYLMDMQIDFYTKDVIWEVLNDESSAFSVRISELLAIGLDEAVSGPFVELLLSDSRLA</sequence>
<comment type="similarity">
    <text evidence="2 4">Belongs to the glycosyl hydrolase 31 family.</text>
</comment>
<dbReference type="GO" id="GO:0005975">
    <property type="term" value="P:carbohydrate metabolic process"/>
    <property type="evidence" value="ECO:0007669"/>
    <property type="project" value="InterPro"/>
</dbReference>
<dbReference type="GO" id="GO:0006491">
    <property type="term" value="P:N-glycan processing"/>
    <property type="evidence" value="ECO:0007669"/>
    <property type="project" value="TreeGrafter"/>
</dbReference>
<keyword evidence="4" id="KW-0378">Hydrolase</keyword>
<protein>
    <recommendedName>
        <fullName evidence="3">alpha-glucosidase</fullName>
        <ecNumber evidence="3">3.2.1.20</ecNumber>
    </recommendedName>
</protein>
<dbReference type="EMBL" id="JAVRRJ010000004">
    <property type="protein sequence ID" value="KAK5085752.1"/>
    <property type="molecule type" value="Genomic_DNA"/>
</dbReference>
<evidence type="ECO:0000256" key="2">
    <source>
        <dbReference type="ARBA" id="ARBA00007806"/>
    </source>
</evidence>
<dbReference type="InterPro" id="IPR048395">
    <property type="entry name" value="Glyco_hydro_31_C"/>
</dbReference>
<evidence type="ECO:0000256" key="3">
    <source>
        <dbReference type="ARBA" id="ARBA00012741"/>
    </source>
</evidence>
<dbReference type="InterPro" id="IPR017853">
    <property type="entry name" value="GH"/>
</dbReference>
<dbReference type="CDD" id="cd06595">
    <property type="entry name" value="GH31_u1"/>
    <property type="match status" value="1"/>
</dbReference>
<dbReference type="PANTHER" id="PTHR22762">
    <property type="entry name" value="ALPHA-GLUCOSIDASE"/>
    <property type="match status" value="1"/>
</dbReference>
<evidence type="ECO:0000256" key="4">
    <source>
        <dbReference type="RuleBase" id="RU361185"/>
    </source>
</evidence>
<comment type="caution">
    <text evidence="7">The sequence shown here is derived from an EMBL/GenBank/DDBJ whole genome shotgun (WGS) entry which is preliminary data.</text>
</comment>
<organism evidence="7 8">
    <name type="scientific">Lithohypha guttulata</name>
    <dbReference type="NCBI Taxonomy" id="1690604"/>
    <lineage>
        <taxon>Eukaryota</taxon>
        <taxon>Fungi</taxon>
        <taxon>Dikarya</taxon>
        <taxon>Ascomycota</taxon>
        <taxon>Pezizomycotina</taxon>
        <taxon>Eurotiomycetes</taxon>
        <taxon>Chaetothyriomycetidae</taxon>
        <taxon>Chaetothyriales</taxon>
        <taxon>Trichomeriaceae</taxon>
        <taxon>Lithohypha</taxon>
    </lineage>
</organism>
<name>A0AAN7SZM9_9EURO</name>